<dbReference type="Gene3D" id="3.20.20.100">
    <property type="entry name" value="NADP-dependent oxidoreductase domain"/>
    <property type="match status" value="1"/>
</dbReference>
<gene>
    <name evidence="2" type="ORF">PDESU_01124</name>
</gene>
<dbReference type="EMBL" id="CAAHFG010000001">
    <property type="protein sequence ID" value="VGO12571.1"/>
    <property type="molecule type" value="Genomic_DNA"/>
</dbReference>
<sequence length="313" mass="35600">MKKRRLGKTGLEVSEVGYGTWQLGSSEFWGTIEDKEAHALVHCALDLGCNLFDTAPNYTDTHSERLLGEALKGRRDEVVLVSKFGHVPGGGTDYSEEWMWQSLHDSLERLQTDYLDVFMLHSPHPEFRDGSHPIWDAVRKARDQGKIRFYGASLDWSDEIFQCLETSDAQVLEVLFNILHQDARRTFDLVREKDVGILTKVPLDSGWLSGKYNAQSTFTGVRDRWTPEQIRQRAELIDQLAWLTEDGTPLPQKALAYLLSYPEVGCVIPGARSIRQLETNMGASGSQLTMSERSRLETFWNEHTNNGTNLLPW</sequence>
<evidence type="ECO:0000259" key="1">
    <source>
        <dbReference type="Pfam" id="PF00248"/>
    </source>
</evidence>
<protein>
    <submittedName>
        <fullName evidence="2">Putative oxidoreductase</fullName>
    </submittedName>
</protein>
<accession>A0A6C2TYY8</accession>
<feature type="domain" description="NADP-dependent oxidoreductase" evidence="1">
    <location>
        <begin position="16"/>
        <end position="299"/>
    </location>
</feature>
<dbReference type="PANTHER" id="PTHR43312">
    <property type="entry name" value="D-THREO-ALDOSE 1-DEHYDROGENASE"/>
    <property type="match status" value="1"/>
</dbReference>
<proteinExistence type="predicted"/>
<dbReference type="SUPFAM" id="SSF51430">
    <property type="entry name" value="NAD(P)-linked oxidoreductase"/>
    <property type="match status" value="1"/>
</dbReference>
<dbReference type="RefSeq" id="WP_136078219.1">
    <property type="nucleotide sequence ID" value="NZ_CAAHFG010000001.1"/>
</dbReference>
<dbReference type="PANTHER" id="PTHR43312:SF1">
    <property type="entry name" value="NADP-DEPENDENT OXIDOREDUCTASE DOMAIN-CONTAINING PROTEIN"/>
    <property type="match status" value="1"/>
</dbReference>
<evidence type="ECO:0000313" key="2">
    <source>
        <dbReference type="EMBL" id="VGO12571.1"/>
    </source>
</evidence>
<evidence type="ECO:0000313" key="3">
    <source>
        <dbReference type="Proteomes" id="UP000366872"/>
    </source>
</evidence>
<organism evidence="2 3">
    <name type="scientific">Pontiella desulfatans</name>
    <dbReference type="NCBI Taxonomy" id="2750659"/>
    <lineage>
        <taxon>Bacteria</taxon>
        <taxon>Pseudomonadati</taxon>
        <taxon>Kiritimatiellota</taxon>
        <taxon>Kiritimatiellia</taxon>
        <taxon>Kiritimatiellales</taxon>
        <taxon>Pontiellaceae</taxon>
        <taxon>Pontiella</taxon>
    </lineage>
</organism>
<dbReference type="AlphaFoldDB" id="A0A6C2TYY8"/>
<dbReference type="Proteomes" id="UP000366872">
    <property type="component" value="Unassembled WGS sequence"/>
</dbReference>
<keyword evidence="3" id="KW-1185">Reference proteome</keyword>
<dbReference type="InterPro" id="IPR023210">
    <property type="entry name" value="NADP_OxRdtase_dom"/>
</dbReference>
<dbReference type="Pfam" id="PF00248">
    <property type="entry name" value="Aldo_ket_red"/>
    <property type="match status" value="1"/>
</dbReference>
<dbReference type="CDD" id="cd19086">
    <property type="entry name" value="AKR_AKR11C1"/>
    <property type="match status" value="1"/>
</dbReference>
<reference evidence="2 3" key="1">
    <citation type="submission" date="2019-04" db="EMBL/GenBank/DDBJ databases">
        <authorList>
            <person name="Van Vliet M D."/>
        </authorList>
    </citation>
    <scope>NUCLEOTIDE SEQUENCE [LARGE SCALE GENOMIC DNA]</scope>
    <source>
        <strain evidence="2 3">F1</strain>
    </source>
</reference>
<name>A0A6C2TYY8_PONDE</name>
<dbReference type="InterPro" id="IPR036812">
    <property type="entry name" value="NAD(P)_OxRdtase_dom_sf"/>
</dbReference>
<dbReference type="InterPro" id="IPR053135">
    <property type="entry name" value="AKR2_Oxidoreductase"/>
</dbReference>